<evidence type="ECO:0000256" key="1">
    <source>
        <dbReference type="SAM" id="MobiDB-lite"/>
    </source>
</evidence>
<dbReference type="RefSeq" id="WP_359977402.1">
    <property type="nucleotide sequence ID" value="NZ_JBEZLS010000004.1"/>
</dbReference>
<evidence type="ECO:0000259" key="2">
    <source>
        <dbReference type="Pfam" id="PF14200"/>
    </source>
</evidence>
<dbReference type="EMBL" id="JBEZLS010000004">
    <property type="protein sequence ID" value="MEU9350718.1"/>
    <property type="molecule type" value="Genomic_DNA"/>
</dbReference>
<evidence type="ECO:0000313" key="3">
    <source>
        <dbReference type="EMBL" id="MEU9350718.1"/>
    </source>
</evidence>
<sequence length="104" mass="10394">MVAATLALDTLAAVNPAPAEAATAVDTDAWYVLVHRGSGKAVEVRGASTADGGDVVQYTDRGGAHQQWQMIEPSSGGGECGSTPTPASGSVPADRGCRRGRAAG</sequence>
<dbReference type="Proteomes" id="UP001551582">
    <property type="component" value="Unassembled WGS sequence"/>
</dbReference>
<name>A0ABV3E0P4_9ACTN</name>
<dbReference type="InterPro" id="IPR035992">
    <property type="entry name" value="Ricin_B-like_lectins"/>
</dbReference>
<keyword evidence="4" id="KW-1185">Reference proteome</keyword>
<dbReference type="InterPro" id="IPR000772">
    <property type="entry name" value="Ricin_B_lectin"/>
</dbReference>
<dbReference type="Pfam" id="PF14200">
    <property type="entry name" value="RicinB_lectin_2"/>
    <property type="match status" value="1"/>
</dbReference>
<gene>
    <name evidence="3" type="ORF">AB0D65_06785</name>
</gene>
<feature type="region of interest" description="Disordered" evidence="1">
    <location>
        <begin position="71"/>
        <end position="104"/>
    </location>
</feature>
<comment type="caution">
    <text evidence="3">The sequence shown here is derived from an EMBL/GenBank/DDBJ whole genome shotgun (WGS) entry which is preliminary data.</text>
</comment>
<feature type="domain" description="Ricin B lectin" evidence="2">
    <location>
        <begin position="28"/>
        <end position="75"/>
    </location>
</feature>
<proteinExistence type="predicted"/>
<organism evidence="3 4">
    <name type="scientific">Streptomyces griseoloalbus</name>
    <dbReference type="NCBI Taxonomy" id="67303"/>
    <lineage>
        <taxon>Bacteria</taxon>
        <taxon>Bacillati</taxon>
        <taxon>Actinomycetota</taxon>
        <taxon>Actinomycetes</taxon>
        <taxon>Kitasatosporales</taxon>
        <taxon>Streptomycetaceae</taxon>
        <taxon>Streptomyces</taxon>
    </lineage>
</organism>
<reference evidence="3 4" key="1">
    <citation type="submission" date="2024-06" db="EMBL/GenBank/DDBJ databases">
        <title>The Natural Products Discovery Center: Release of the First 8490 Sequenced Strains for Exploring Actinobacteria Biosynthetic Diversity.</title>
        <authorList>
            <person name="Kalkreuter E."/>
            <person name="Kautsar S.A."/>
            <person name="Yang D."/>
            <person name="Bader C.D."/>
            <person name="Teijaro C.N."/>
            <person name="Fluegel L."/>
            <person name="Davis C.M."/>
            <person name="Simpson J.R."/>
            <person name="Lauterbach L."/>
            <person name="Steele A.D."/>
            <person name="Gui C."/>
            <person name="Meng S."/>
            <person name="Li G."/>
            <person name="Viehrig K."/>
            <person name="Ye F."/>
            <person name="Su P."/>
            <person name="Kiefer A.F."/>
            <person name="Nichols A."/>
            <person name="Cepeda A.J."/>
            <person name="Yan W."/>
            <person name="Fan B."/>
            <person name="Jiang Y."/>
            <person name="Adhikari A."/>
            <person name="Zheng C.-J."/>
            <person name="Schuster L."/>
            <person name="Cowan T.M."/>
            <person name="Smanski M.J."/>
            <person name="Chevrette M.G."/>
            <person name="De Carvalho L.P.S."/>
            <person name="Shen B."/>
        </authorList>
    </citation>
    <scope>NUCLEOTIDE SEQUENCE [LARGE SCALE GENOMIC DNA]</scope>
    <source>
        <strain evidence="3 4">NPDC048274</strain>
    </source>
</reference>
<dbReference type="Gene3D" id="2.80.10.50">
    <property type="match status" value="1"/>
</dbReference>
<protein>
    <submittedName>
        <fullName evidence="3">RICIN domain-containing protein</fullName>
    </submittedName>
</protein>
<evidence type="ECO:0000313" key="4">
    <source>
        <dbReference type="Proteomes" id="UP001551582"/>
    </source>
</evidence>
<dbReference type="SUPFAM" id="SSF50370">
    <property type="entry name" value="Ricin B-like lectins"/>
    <property type="match status" value="1"/>
</dbReference>
<accession>A0ABV3E0P4</accession>